<organism evidence="3 4">
    <name type="scientific">Aspergillus avenaceus</name>
    <dbReference type="NCBI Taxonomy" id="36643"/>
    <lineage>
        <taxon>Eukaryota</taxon>
        <taxon>Fungi</taxon>
        <taxon>Dikarya</taxon>
        <taxon>Ascomycota</taxon>
        <taxon>Pezizomycotina</taxon>
        <taxon>Eurotiomycetes</taxon>
        <taxon>Eurotiomycetidae</taxon>
        <taxon>Eurotiales</taxon>
        <taxon>Aspergillaceae</taxon>
        <taxon>Aspergillus</taxon>
        <taxon>Aspergillus subgen. Circumdati</taxon>
    </lineage>
</organism>
<dbReference type="InterPro" id="IPR004045">
    <property type="entry name" value="Glutathione_S-Trfase_N"/>
</dbReference>
<sequence>MSLRFFRRLRHRYAPPCLYFFPFSIYSIMVRFTIALALRDKFASRELVRLTYQLVNLHRNENLEEGYLVNVNPKGQVPALTAKSLPAPLTDSLSISYWVCERQPSLIPETHRASIHRLLSQLHCIQGNPQNPAVYDLLARRDITPEHRRALEYKRDCQNKQIESLFDDGGQQRTNKARDLFSDVLLEYDKFNRGGVWIFGDDIGPTVLDAHIVAFIARLIDVQLMEFVPSELLKYAKVVMGLPEWEQVMHGRPTEWDPSLGPVDEL</sequence>
<accession>A0A5N6UA90</accession>
<dbReference type="OrthoDB" id="412788at2759"/>
<gene>
    <name evidence="3" type="ORF">BDV25DRAFT_135404</name>
</gene>
<feature type="transmembrane region" description="Helical" evidence="1">
    <location>
        <begin position="20"/>
        <end position="38"/>
    </location>
</feature>
<dbReference type="EMBL" id="ML742025">
    <property type="protein sequence ID" value="KAE8155071.1"/>
    <property type="molecule type" value="Genomic_DNA"/>
</dbReference>
<protein>
    <recommendedName>
        <fullName evidence="2">GST N-terminal domain-containing protein</fullName>
    </recommendedName>
</protein>
<proteinExistence type="predicted"/>
<reference evidence="3 4" key="1">
    <citation type="submission" date="2019-04" db="EMBL/GenBank/DDBJ databases">
        <title>Friends and foes A comparative genomics study of 23 Aspergillus species from section Flavi.</title>
        <authorList>
            <consortium name="DOE Joint Genome Institute"/>
            <person name="Kjaerbolling I."/>
            <person name="Vesth T."/>
            <person name="Frisvad J.C."/>
            <person name="Nybo J.L."/>
            <person name="Theobald S."/>
            <person name="Kildgaard S."/>
            <person name="Isbrandt T."/>
            <person name="Kuo A."/>
            <person name="Sato A."/>
            <person name="Lyhne E.K."/>
            <person name="Kogle M.E."/>
            <person name="Wiebenga A."/>
            <person name="Kun R.S."/>
            <person name="Lubbers R.J."/>
            <person name="Makela M.R."/>
            <person name="Barry K."/>
            <person name="Chovatia M."/>
            <person name="Clum A."/>
            <person name="Daum C."/>
            <person name="Haridas S."/>
            <person name="He G."/>
            <person name="LaButti K."/>
            <person name="Lipzen A."/>
            <person name="Mondo S."/>
            <person name="Riley R."/>
            <person name="Salamov A."/>
            <person name="Simmons B.A."/>
            <person name="Magnuson J.K."/>
            <person name="Henrissat B."/>
            <person name="Mortensen U.H."/>
            <person name="Larsen T.O."/>
            <person name="Devries R.P."/>
            <person name="Grigoriev I.V."/>
            <person name="Machida M."/>
            <person name="Baker S.E."/>
            <person name="Andersen M.R."/>
        </authorList>
    </citation>
    <scope>NUCLEOTIDE SEQUENCE [LARGE SCALE GENOMIC DNA]</scope>
    <source>
        <strain evidence="3 4">IBT 18842</strain>
    </source>
</reference>
<keyword evidence="1" id="KW-0812">Transmembrane</keyword>
<evidence type="ECO:0000313" key="4">
    <source>
        <dbReference type="Proteomes" id="UP000325780"/>
    </source>
</evidence>
<dbReference type="Proteomes" id="UP000325780">
    <property type="component" value="Unassembled WGS sequence"/>
</dbReference>
<keyword evidence="1" id="KW-1133">Transmembrane helix</keyword>
<keyword evidence="4" id="KW-1185">Reference proteome</keyword>
<dbReference type="SUPFAM" id="SSF52833">
    <property type="entry name" value="Thioredoxin-like"/>
    <property type="match status" value="1"/>
</dbReference>
<dbReference type="Gene3D" id="3.40.30.10">
    <property type="entry name" value="Glutaredoxin"/>
    <property type="match status" value="1"/>
</dbReference>
<name>A0A5N6UA90_ASPAV</name>
<evidence type="ECO:0000256" key="1">
    <source>
        <dbReference type="SAM" id="Phobius"/>
    </source>
</evidence>
<evidence type="ECO:0000313" key="3">
    <source>
        <dbReference type="EMBL" id="KAE8155071.1"/>
    </source>
</evidence>
<dbReference type="PROSITE" id="PS50404">
    <property type="entry name" value="GST_NTER"/>
    <property type="match status" value="1"/>
</dbReference>
<evidence type="ECO:0000259" key="2">
    <source>
        <dbReference type="PROSITE" id="PS50404"/>
    </source>
</evidence>
<keyword evidence="1" id="KW-0472">Membrane</keyword>
<dbReference type="AlphaFoldDB" id="A0A5N6UA90"/>
<feature type="domain" description="GST N-terminal" evidence="2">
    <location>
        <begin position="14"/>
        <end position="107"/>
    </location>
</feature>
<dbReference type="InterPro" id="IPR036249">
    <property type="entry name" value="Thioredoxin-like_sf"/>
</dbReference>